<dbReference type="AlphaFoldDB" id="A0A6J4NEP1"/>
<feature type="non-terminal residue" evidence="2">
    <location>
        <position position="202"/>
    </location>
</feature>
<name>A0A6J4NEP1_9ACTN</name>
<gene>
    <name evidence="2" type="ORF">AVDCRST_MAG60-868</name>
</gene>
<feature type="compositionally biased region" description="Basic residues" evidence="1">
    <location>
        <begin position="7"/>
        <end position="23"/>
    </location>
</feature>
<organism evidence="2">
    <name type="scientific">uncultured Nocardioides sp</name>
    <dbReference type="NCBI Taxonomy" id="198441"/>
    <lineage>
        <taxon>Bacteria</taxon>
        <taxon>Bacillati</taxon>
        <taxon>Actinomycetota</taxon>
        <taxon>Actinomycetes</taxon>
        <taxon>Propionibacteriales</taxon>
        <taxon>Nocardioidaceae</taxon>
        <taxon>Nocardioides</taxon>
        <taxon>environmental samples</taxon>
    </lineage>
</organism>
<accession>A0A6J4NEP1</accession>
<evidence type="ECO:0000256" key="1">
    <source>
        <dbReference type="SAM" id="MobiDB-lite"/>
    </source>
</evidence>
<sequence>AHTSPQPRRRHRPDRRLRRPHRCVRPDGRDQGGRSGADHPPDVRGAARRRRPGHASRIPRSAPLRRRRRRGSADLLQRRLRARGAERAHGGLSPGLSAGRRPLRVHRRTAAAQLARQRTGRLRRRTSELRPLHPHPGHGGARAARRHDVGAGVRRRQGLLDRRRPQERRHGAGRHGGAPCLPGPPRHPRPCRPRAGGDPHRV</sequence>
<feature type="compositionally biased region" description="Basic and acidic residues" evidence="1">
    <location>
        <begin position="24"/>
        <end position="42"/>
    </location>
</feature>
<reference evidence="2" key="1">
    <citation type="submission" date="2020-02" db="EMBL/GenBank/DDBJ databases">
        <authorList>
            <person name="Meier V. D."/>
        </authorList>
    </citation>
    <scope>NUCLEOTIDE SEQUENCE</scope>
    <source>
        <strain evidence="2">AVDCRST_MAG60</strain>
    </source>
</reference>
<feature type="non-terminal residue" evidence="2">
    <location>
        <position position="1"/>
    </location>
</feature>
<evidence type="ECO:0000313" key="2">
    <source>
        <dbReference type="EMBL" id="CAA9380724.1"/>
    </source>
</evidence>
<proteinExistence type="predicted"/>
<protein>
    <submittedName>
        <fullName evidence="2">Substrate-specific component BioY of biotin ECF transporter</fullName>
    </submittedName>
</protein>
<feature type="compositionally biased region" description="Basic and acidic residues" evidence="1">
    <location>
        <begin position="158"/>
        <end position="170"/>
    </location>
</feature>
<dbReference type="EMBL" id="CADCUN010000093">
    <property type="protein sequence ID" value="CAA9380724.1"/>
    <property type="molecule type" value="Genomic_DNA"/>
</dbReference>
<feature type="region of interest" description="Disordered" evidence="1">
    <location>
        <begin position="1"/>
        <end position="202"/>
    </location>
</feature>